<name>A0A382PS68_9ZZZZ</name>
<dbReference type="AlphaFoldDB" id="A0A382PS68"/>
<protein>
    <recommendedName>
        <fullName evidence="2">Outer membrane protein beta-barrel domain-containing protein</fullName>
    </recommendedName>
</protein>
<proteinExistence type="predicted"/>
<reference evidence="1" key="1">
    <citation type="submission" date="2018-05" db="EMBL/GenBank/DDBJ databases">
        <authorList>
            <person name="Lanie J.A."/>
            <person name="Ng W.-L."/>
            <person name="Kazmierczak K.M."/>
            <person name="Andrzejewski T.M."/>
            <person name="Davidsen T.M."/>
            <person name="Wayne K.J."/>
            <person name="Tettelin H."/>
            <person name="Glass J.I."/>
            <person name="Rusch D."/>
            <person name="Podicherti R."/>
            <person name="Tsui H.-C.T."/>
            <person name="Winkler M.E."/>
        </authorList>
    </citation>
    <scope>NUCLEOTIDE SEQUENCE</scope>
</reference>
<evidence type="ECO:0000313" key="1">
    <source>
        <dbReference type="EMBL" id="SVC76076.1"/>
    </source>
</evidence>
<organism evidence="1">
    <name type="scientific">marine metagenome</name>
    <dbReference type="NCBI Taxonomy" id="408172"/>
    <lineage>
        <taxon>unclassified sequences</taxon>
        <taxon>metagenomes</taxon>
        <taxon>ecological metagenomes</taxon>
    </lineage>
</organism>
<dbReference type="InterPro" id="IPR036709">
    <property type="entry name" value="Autotransporte_beta_dom_sf"/>
</dbReference>
<evidence type="ECO:0008006" key="2">
    <source>
        <dbReference type="Google" id="ProtNLM"/>
    </source>
</evidence>
<gene>
    <name evidence="1" type="ORF">METZ01_LOCUS328930</name>
</gene>
<sequence length="182" mass="19964">MKKILIPFISLLIFANISFAQDAPAKTKMFGVNPLGLVINIYSGHYGMITNDGANELNFPFFYWKPSDELTLLGGGAKYRIYKNGGGKGMFYGGTINVMSISWEYETYDFYYNFTTETITGVTFTPGGELGYRWSWDNGFTLAPSIGGGYTIGKIEASDGTEAEVGSDGITWSLGIGLAYMF</sequence>
<dbReference type="SUPFAM" id="SSF103515">
    <property type="entry name" value="Autotransporter"/>
    <property type="match status" value="1"/>
</dbReference>
<accession>A0A382PS68</accession>
<dbReference type="EMBL" id="UINC01109328">
    <property type="protein sequence ID" value="SVC76076.1"/>
    <property type="molecule type" value="Genomic_DNA"/>
</dbReference>